<dbReference type="PANTHER" id="PTHR30371:SF0">
    <property type="entry name" value="SEC-INDEPENDENT PROTEIN TRANSLOCASE PROTEIN TATC, CHLOROPLASTIC-RELATED"/>
    <property type="match status" value="1"/>
</dbReference>
<accession>A8MIP1</accession>
<dbReference type="PRINTS" id="PR01840">
    <property type="entry name" value="TATCFAMILY"/>
</dbReference>
<comment type="similarity">
    <text evidence="5">Belongs to the TatC family.</text>
</comment>
<evidence type="ECO:0000256" key="2">
    <source>
        <dbReference type="ARBA" id="ARBA00022692"/>
    </source>
</evidence>
<dbReference type="STRING" id="350688.Clos_2137"/>
<dbReference type="HAMAP" id="MF_00902">
    <property type="entry name" value="TatC"/>
    <property type="match status" value="1"/>
</dbReference>
<evidence type="ECO:0000256" key="3">
    <source>
        <dbReference type="ARBA" id="ARBA00022989"/>
    </source>
</evidence>
<feature type="transmembrane region" description="Helical" evidence="5">
    <location>
        <begin position="104"/>
        <end position="131"/>
    </location>
</feature>
<evidence type="ECO:0000313" key="7">
    <source>
        <dbReference type="Proteomes" id="UP000000269"/>
    </source>
</evidence>
<dbReference type="NCBIfam" id="TIGR00945">
    <property type="entry name" value="tatC"/>
    <property type="match status" value="1"/>
</dbReference>
<dbReference type="GO" id="GO:0009977">
    <property type="term" value="F:proton motive force dependent protein transmembrane transporter activity"/>
    <property type="evidence" value="ECO:0007669"/>
    <property type="project" value="TreeGrafter"/>
</dbReference>
<keyword evidence="2 5" id="KW-0812">Transmembrane</keyword>
<keyword evidence="5" id="KW-0811">Translocation</keyword>
<dbReference type="eggNOG" id="COG0805">
    <property type="taxonomic scope" value="Bacteria"/>
</dbReference>
<organism evidence="6 7">
    <name type="scientific">Alkaliphilus oremlandii (strain OhILAs)</name>
    <name type="common">Clostridium oremlandii (strain OhILAs)</name>
    <dbReference type="NCBI Taxonomy" id="350688"/>
    <lineage>
        <taxon>Bacteria</taxon>
        <taxon>Bacillati</taxon>
        <taxon>Bacillota</taxon>
        <taxon>Clostridia</taxon>
        <taxon>Peptostreptococcales</taxon>
        <taxon>Natronincolaceae</taxon>
        <taxon>Alkaliphilus</taxon>
    </lineage>
</organism>
<keyword evidence="4 5" id="KW-0472">Membrane</keyword>
<evidence type="ECO:0000256" key="5">
    <source>
        <dbReference type="HAMAP-Rule" id="MF_00902"/>
    </source>
</evidence>
<evidence type="ECO:0000313" key="6">
    <source>
        <dbReference type="EMBL" id="ABW19673.1"/>
    </source>
</evidence>
<reference evidence="7" key="1">
    <citation type="submission" date="2007-10" db="EMBL/GenBank/DDBJ databases">
        <title>Complete genome of Alkaliphilus oremlandii OhILAs.</title>
        <authorList>
            <person name="Copeland A."/>
            <person name="Lucas S."/>
            <person name="Lapidus A."/>
            <person name="Barry K."/>
            <person name="Detter J.C."/>
            <person name="Glavina del Rio T."/>
            <person name="Hammon N."/>
            <person name="Israni S."/>
            <person name="Dalin E."/>
            <person name="Tice H."/>
            <person name="Pitluck S."/>
            <person name="Chain P."/>
            <person name="Malfatti S."/>
            <person name="Shin M."/>
            <person name="Vergez L."/>
            <person name="Schmutz J."/>
            <person name="Larimer F."/>
            <person name="Land M."/>
            <person name="Hauser L."/>
            <person name="Kyrpides N."/>
            <person name="Mikhailova N."/>
            <person name="Stolz J.F."/>
            <person name="Dawson A."/>
            <person name="Fisher E."/>
            <person name="Crable B."/>
            <person name="Perera E."/>
            <person name="Lisak J."/>
            <person name="Ranganathan M."/>
            <person name="Basu P."/>
            <person name="Richardson P."/>
        </authorList>
    </citation>
    <scope>NUCLEOTIDE SEQUENCE [LARGE SCALE GENOMIC DNA]</scope>
    <source>
        <strain evidence="7">OhILAs</strain>
    </source>
</reference>
<gene>
    <name evidence="5" type="primary">tatC</name>
    <name evidence="6" type="ordered locus">Clos_2137</name>
</gene>
<protein>
    <recommendedName>
        <fullName evidence="5">Sec-independent protein translocase protein TatC</fullName>
    </recommendedName>
</protein>
<keyword evidence="7" id="KW-1185">Reference proteome</keyword>
<feature type="transmembrane region" description="Helical" evidence="5">
    <location>
        <begin position="65"/>
        <end position="92"/>
    </location>
</feature>
<keyword evidence="5" id="KW-0653">Protein transport</keyword>
<dbReference type="PANTHER" id="PTHR30371">
    <property type="entry name" value="SEC-INDEPENDENT PROTEIN TRANSLOCASE PROTEIN TATC"/>
    <property type="match status" value="1"/>
</dbReference>
<keyword evidence="3 5" id="KW-1133">Transmembrane helix</keyword>
<comment type="subunit">
    <text evidence="5">Forms a complex with TatA.</text>
</comment>
<dbReference type="Proteomes" id="UP000000269">
    <property type="component" value="Chromosome"/>
</dbReference>
<comment type="function">
    <text evidence="5">Part of the twin-arginine translocation (Tat) system that transports large folded proteins containing a characteristic twin-arginine motif in their signal peptide across membranes.</text>
</comment>
<dbReference type="GO" id="GO:0065002">
    <property type="term" value="P:intracellular protein transmembrane transport"/>
    <property type="evidence" value="ECO:0007669"/>
    <property type="project" value="TreeGrafter"/>
</dbReference>
<feature type="transmembrane region" description="Helical" evidence="5">
    <location>
        <begin position="215"/>
        <end position="234"/>
    </location>
</feature>
<feature type="transmembrane region" description="Helical" evidence="5">
    <location>
        <begin position="151"/>
        <end position="180"/>
    </location>
</feature>
<feature type="transmembrane region" description="Helical" evidence="5">
    <location>
        <begin position="21"/>
        <end position="40"/>
    </location>
</feature>
<evidence type="ECO:0000256" key="4">
    <source>
        <dbReference type="ARBA" id="ARBA00023136"/>
    </source>
</evidence>
<proteinExistence type="inferred from homology"/>
<dbReference type="InterPro" id="IPR002033">
    <property type="entry name" value="TatC"/>
</dbReference>
<feature type="transmembrane region" description="Helical" evidence="5">
    <location>
        <begin position="192"/>
        <end position="209"/>
    </location>
</feature>
<sequence>MMADNDLRLTIVEHLGELRKRLIIAAIAIIAGSLASYNYVDKIIEILVRPADGLEFIYLSPPELFISYIKISLVVGIVVSAPIVLFQIWMFIRPGLKEKEQRYVLFAMFMGIVFLVMGVVFAYFIIIPMTIQFFVKMTVNGIEPLFSFANYISYISSILISFGVVFELPLIVILLTQLGLATPATFKKHRKMVILGIFVVSAILTPPDVVSQSMMALPMIVLYEFSIVIANMIYKRKKIDA</sequence>
<evidence type="ECO:0000256" key="1">
    <source>
        <dbReference type="ARBA" id="ARBA00004141"/>
    </source>
</evidence>
<keyword evidence="5" id="KW-1003">Cell membrane</keyword>
<dbReference type="HOGENOM" id="CLU_031942_3_3_9"/>
<dbReference type="AlphaFoldDB" id="A8MIP1"/>
<dbReference type="GO" id="GO:0043953">
    <property type="term" value="P:protein transport by the Tat complex"/>
    <property type="evidence" value="ECO:0007669"/>
    <property type="project" value="UniProtKB-UniRule"/>
</dbReference>
<dbReference type="GO" id="GO:0033281">
    <property type="term" value="C:TAT protein transport complex"/>
    <property type="evidence" value="ECO:0007669"/>
    <property type="project" value="UniProtKB-UniRule"/>
</dbReference>
<comment type="subcellular location">
    <subcellularLocation>
        <location evidence="5">Cell membrane</location>
        <topology evidence="5">Multi-pass membrane protein</topology>
    </subcellularLocation>
    <subcellularLocation>
        <location evidence="1">Membrane</location>
        <topology evidence="1">Multi-pass membrane protein</topology>
    </subcellularLocation>
</comment>
<dbReference type="KEGG" id="aoe:Clos_2137"/>
<dbReference type="EMBL" id="CP000853">
    <property type="protein sequence ID" value="ABW19673.1"/>
    <property type="molecule type" value="Genomic_DNA"/>
</dbReference>
<name>A8MIP1_ALKOO</name>
<keyword evidence="5" id="KW-0813">Transport</keyword>
<dbReference type="Pfam" id="PF00902">
    <property type="entry name" value="TatC"/>
    <property type="match status" value="1"/>
</dbReference>